<dbReference type="Proteomes" id="UP001396334">
    <property type="component" value="Unassembled WGS sequence"/>
</dbReference>
<dbReference type="EMBL" id="JBBPBN010000004">
    <property type="protein sequence ID" value="KAK9039599.1"/>
    <property type="molecule type" value="Genomic_DNA"/>
</dbReference>
<name>A0ABR2TQA3_9ROSI</name>
<organism evidence="1 2">
    <name type="scientific">Hibiscus sabdariffa</name>
    <name type="common">roselle</name>
    <dbReference type="NCBI Taxonomy" id="183260"/>
    <lineage>
        <taxon>Eukaryota</taxon>
        <taxon>Viridiplantae</taxon>
        <taxon>Streptophyta</taxon>
        <taxon>Embryophyta</taxon>
        <taxon>Tracheophyta</taxon>
        <taxon>Spermatophyta</taxon>
        <taxon>Magnoliopsida</taxon>
        <taxon>eudicotyledons</taxon>
        <taxon>Gunneridae</taxon>
        <taxon>Pentapetalae</taxon>
        <taxon>rosids</taxon>
        <taxon>malvids</taxon>
        <taxon>Malvales</taxon>
        <taxon>Malvaceae</taxon>
        <taxon>Malvoideae</taxon>
        <taxon>Hibiscus</taxon>
    </lineage>
</organism>
<accession>A0ABR2TQA3</accession>
<gene>
    <name evidence="1" type="ORF">V6N11_014795</name>
</gene>
<proteinExistence type="predicted"/>
<evidence type="ECO:0000313" key="1">
    <source>
        <dbReference type="EMBL" id="KAK9039599.1"/>
    </source>
</evidence>
<sequence length="106" mass="11746">MARTVGYRTGTSVLLEILPSLHVRTVPHLSFIHANAIVGHAPPPSPIPPGVSFQRRPIRQRTSSLRDLLQRFSSTSSPATVGPEIDNYQFITTYRPVNVEITTSNR</sequence>
<reference evidence="1 2" key="1">
    <citation type="journal article" date="2024" name="G3 (Bethesda)">
        <title>Genome assembly of Hibiscus sabdariffa L. provides insights into metabolisms of medicinal natural products.</title>
        <authorList>
            <person name="Kim T."/>
        </authorList>
    </citation>
    <scope>NUCLEOTIDE SEQUENCE [LARGE SCALE GENOMIC DNA]</scope>
    <source>
        <strain evidence="1">TK-2024</strain>
        <tissue evidence="1">Old leaves</tissue>
    </source>
</reference>
<evidence type="ECO:0000313" key="2">
    <source>
        <dbReference type="Proteomes" id="UP001396334"/>
    </source>
</evidence>
<protein>
    <submittedName>
        <fullName evidence="1">Uncharacterized protein</fullName>
    </submittedName>
</protein>
<comment type="caution">
    <text evidence="1">The sequence shown here is derived from an EMBL/GenBank/DDBJ whole genome shotgun (WGS) entry which is preliminary data.</text>
</comment>
<keyword evidence="2" id="KW-1185">Reference proteome</keyword>